<sequence length="182" mass="20524">VVEATDTDGDGKGELWLGAPGWTSAAYMKVRARDYGYADLYELQEYEEALIVAQIDKAVKSNKAIAFACYAPHHVFGLHEIIEEPEHDPEKWKPVHPSTSTDWYEESYLATSFPMSSSYIAYSTRLENAAPAVVNFLHRIVFGTDLINEWSAAIDIDKRDAVDYSREWIAENTATVDAWLGR</sequence>
<dbReference type="Pfam" id="PF04069">
    <property type="entry name" value="OpuAC"/>
    <property type="match status" value="1"/>
</dbReference>
<dbReference type="EMBL" id="UINC01202932">
    <property type="protein sequence ID" value="SVE22959.1"/>
    <property type="molecule type" value="Genomic_DNA"/>
</dbReference>
<dbReference type="SUPFAM" id="SSF53850">
    <property type="entry name" value="Periplasmic binding protein-like II"/>
    <property type="match status" value="1"/>
</dbReference>
<name>A0A383BSV1_9ZZZZ</name>
<evidence type="ECO:0000313" key="2">
    <source>
        <dbReference type="EMBL" id="SVE22959.1"/>
    </source>
</evidence>
<dbReference type="Gene3D" id="3.40.190.100">
    <property type="entry name" value="Glycine betaine-binding periplasmic protein, domain 2"/>
    <property type="match status" value="1"/>
</dbReference>
<dbReference type="GO" id="GO:0043190">
    <property type="term" value="C:ATP-binding cassette (ABC) transporter complex"/>
    <property type="evidence" value="ECO:0007669"/>
    <property type="project" value="InterPro"/>
</dbReference>
<reference evidence="2" key="1">
    <citation type="submission" date="2018-05" db="EMBL/GenBank/DDBJ databases">
        <authorList>
            <person name="Lanie J.A."/>
            <person name="Ng W.-L."/>
            <person name="Kazmierczak K.M."/>
            <person name="Andrzejewski T.M."/>
            <person name="Davidsen T.M."/>
            <person name="Wayne K.J."/>
            <person name="Tettelin H."/>
            <person name="Glass J.I."/>
            <person name="Rusch D."/>
            <person name="Podicherti R."/>
            <person name="Tsui H.-C.T."/>
            <person name="Winkler M.E."/>
        </authorList>
    </citation>
    <scope>NUCLEOTIDE SEQUENCE</scope>
</reference>
<accession>A0A383BSV1</accession>
<feature type="domain" description="ABC-type glycine betaine transport system substrate-binding" evidence="1">
    <location>
        <begin position="7"/>
        <end position="171"/>
    </location>
</feature>
<feature type="non-terminal residue" evidence="2">
    <location>
        <position position="1"/>
    </location>
</feature>
<protein>
    <recommendedName>
        <fullName evidence="1">ABC-type glycine betaine transport system substrate-binding domain-containing protein</fullName>
    </recommendedName>
</protein>
<gene>
    <name evidence="2" type="ORF">METZ01_LOCUS475813</name>
</gene>
<evidence type="ECO:0000259" key="1">
    <source>
        <dbReference type="Pfam" id="PF04069"/>
    </source>
</evidence>
<dbReference type="InterPro" id="IPR007210">
    <property type="entry name" value="ABC_Gly_betaine_transp_sub-bd"/>
</dbReference>
<proteinExistence type="predicted"/>
<dbReference type="AlphaFoldDB" id="A0A383BSV1"/>
<organism evidence="2">
    <name type="scientific">marine metagenome</name>
    <dbReference type="NCBI Taxonomy" id="408172"/>
    <lineage>
        <taxon>unclassified sequences</taxon>
        <taxon>metagenomes</taxon>
        <taxon>ecological metagenomes</taxon>
    </lineage>
</organism>
<dbReference type="Gene3D" id="3.40.190.10">
    <property type="entry name" value="Periplasmic binding protein-like II"/>
    <property type="match status" value="1"/>
</dbReference>
<dbReference type="GO" id="GO:0022857">
    <property type="term" value="F:transmembrane transporter activity"/>
    <property type="evidence" value="ECO:0007669"/>
    <property type="project" value="InterPro"/>
</dbReference>